<evidence type="ECO:0000256" key="1">
    <source>
        <dbReference type="SAM" id="MobiDB-lite"/>
    </source>
</evidence>
<feature type="region of interest" description="Disordered" evidence="1">
    <location>
        <begin position="78"/>
        <end position="118"/>
    </location>
</feature>
<accession>A0A6U1QAQ3</accession>
<organism evidence="3">
    <name type="scientific">Cyclophora tenuis</name>
    <name type="common">Marine diatom</name>
    <dbReference type="NCBI Taxonomy" id="216820"/>
    <lineage>
        <taxon>Eukaryota</taxon>
        <taxon>Sar</taxon>
        <taxon>Stramenopiles</taxon>
        <taxon>Ochrophyta</taxon>
        <taxon>Bacillariophyta</taxon>
        <taxon>Fragilariophyceae</taxon>
        <taxon>Fragilariophycidae</taxon>
        <taxon>Cyclophorales</taxon>
        <taxon>Cyclophoraceae</taxon>
        <taxon>Cyclophora</taxon>
    </lineage>
</organism>
<dbReference type="AlphaFoldDB" id="A0A6U1QAQ3"/>
<evidence type="ECO:0000313" key="2">
    <source>
        <dbReference type="EMBL" id="CAD8934692.1"/>
    </source>
</evidence>
<name>A0A6U1QAQ3_CYCTE</name>
<sequence length="183" mass="21196">MAWRFSARPMDLPERPEGSYIRFTVGGRDVPTYVVRRSPTQNWGFIAESCWGVYTSFRMPLRAKTQSPLRFRPRQWLSGLQNNNNNNHNNDDQEENNDNNNSNSNNDHNPGETDQPLTPQLQHQRNVRVTPLLADDSSFIITNEVQWREALLYNFGATVLPEGESASEDFDRMFGQTLHDRQL</sequence>
<evidence type="ECO:0000313" key="3">
    <source>
        <dbReference type="EMBL" id="CAD8934693.1"/>
    </source>
</evidence>
<feature type="compositionally biased region" description="Low complexity" evidence="1">
    <location>
        <begin position="98"/>
        <end position="108"/>
    </location>
</feature>
<reference evidence="3" key="1">
    <citation type="submission" date="2021-01" db="EMBL/GenBank/DDBJ databases">
        <authorList>
            <person name="Corre E."/>
            <person name="Pelletier E."/>
            <person name="Niang G."/>
            <person name="Scheremetjew M."/>
            <person name="Finn R."/>
            <person name="Kale V."/>
            <person name="Holt S."/>
            <person name="Cochrane G."/>
            <person name="Meng A."/>
            <person name="Brown T."/>
            <person name="Cohen L."/>
        </authorList>
    </citation>
    <scope>NUCLEOTIDE SEQUENCE</scope>
    <source>
        <strain evidence="3">ECT3854</strain>
    </source>
</reference>
<dbReference type="EMBL" id="HBFW01008804">
    <property type="protein sequence ID" value="CAD8934692.1"/>
    <property type="molecule type" value="Transcribed_RNA"/>
</dbReference>
<proteinExistence type="predicted"/>
<protein>
    <submittedName>
        <fullName evidence="3">Uncharacterized protein</fullName>
    </submittedName>
</protein>
<dbReference type="EMBL" id="HBFW01008805">
    <property type="protein sequence ID" value="CAD8934693.1"/>
    <property type="molecule type" value="Transcribed_RNA"/>
</dbReference>
<gene>
    <name evidence="2" type="ORF">CTEN0397_LOCUS5725</name>
    <name evidence="3" type="ORF">CTEN0397_LOCUS5726</name>
</gene>